<keyword evidence="11" id="KW-0175">Coiled coil</keyword>
<dbReference type="GO" id="GO:0042168">
    <property type="term" value="P:heme metabolic process"/>
    <property type="evidence" value="ECO:0007669"/>
    <property type="project" value="InterPro"/>
</dbReference>
<dbReference type="InterPro" id="IPR011990">
    <property type="entry name" value="TPR-like_helical_dom_sf"/>
</dbReference>
<dbReference type="Gene3D" id="1.25.40.10">
    <property type="entry name" value="Tetratricopeptide repeat domain"/>
    <property type="match status" value="2"/>
</dbReference>
<evidence type="ECO:0000256" key="12">
    <source>
        <dbReference type="SAM" id="Phobius"/>
    </source>
</evidence>
<evidence type="ECO:0000313" key="14">
    <source>
        <dbReference type="EMBL" id="RDI38372.1"/>
    </source>
</evidence>
<dbReference type="SUPFAM" id="SSF48452">
    <property type="entry name" value="TPR-like"/>
    <property type="match status" value="1"/>
</dbReference>
<sequence>MRRLILFLLFLIASVWVGIKLIHNPGYLLMVYQPWMIQMPLWFALLSLIIVFILFYLLIDSIDRLQFLWFRMKNWLRLRREHRSYSKTQQGLVKLIEGRWKKAENLLLSGATQSLEPLMNYLGAAKAAHELGAYDRRDRYIQKAYHLAPEADLAIGLTQAELALAQDQLEQAQATLNHLRQLSPHHPRILQLLEKVYVRLADWQNLLALLPALRKAKVLNAEQAVLFEKNIYCEILQAAYPKTRAELRAIWDNVPKAMKKNPDVVCAYVKGLLLEQNRFQANTLPDEETAREVEELIRRTLKYQWQPELAHLYGTLPFTNLNRQLVIAGAWLKLYGQKPELLLLLGKLCTQVQLWGKAKDYFQKCLNLSPNADASLAYGKLLEQLGETEEAMQKYREGLVQLASRVE</sequence>
<comment type="caution">
    <text evidence="14">The sequence shown here is derived from an EMBL/GenBank/DDBJ whole genome shotgun (WGS) entry which is preliminary data.</text>
</comment>
<proteinExistence type="predicted"/>
<keyword evidence="8 12" id="KW-0472">Membrane</keyword>
<dbReference type="InterPro" id="IPR019734">
    <property type="entry name" value="TPR_rpt"/>
</dbReference>
<dbReference type="OrthoDB" id="7053339at2"/>
<dbReference type="GO" id="GO:0005886">
    <property type="term" value="C:plasma membrane"/>
    <property type="evidence" value="ECO:0007669"/>
    <property type="project" value="UniProtKB-SubCell"/>
</dbReference>
<comment type="pathway">
    <text evidence="3">Porphyrin-containing compound metabolism; protoheme biosynthesis.</text>
</comment>
<dbReference type="Pfam" id="PF07219">
    <property type="entry name" value="HemY_N"/>
    <property type="match status" value="1"/>
</dbReference>
<organism evidence="14 15">
    <name type="scientific">Aquicella lusitana</name>
    <dbReference type="NCBI Taxonomy" id="254246"/>
    <lineage>
        <taxon>Bacteria</taxon>
        <taxon>Pseudomonadati</taxon>
        <taxon>Pseudomonadota</taxon>
        <taxon>Gammaproteobacteria</taxon>
        <taxon>Legionellales</taxon>
        <taxon>Coxiellaceae</taxon>
        <taxon>Aquicella</taxon>
    </lineage>
</organism>
<dbReference type="RefSeq" id="WP_114835356.1">
    <property type="nucleotide sequence ID" value="NZ_LR699114.1"/>
</dbReference>
<feature type="coiled-coil region" evidence="11">
    <location>
        <begin position="155"/>
        <end position="182"/>
    </location>
</feature>
<reference evidence="14 15" key="1">
    <citation type="submission" date="2018-07" db="EMBL/GenBank/DDBJ databases">
        <title>Genomic Encyclopedia of Type Strains, Phase IV (KMG-IV): sequencing the most valuable type-strain genomes for metagenomic binning, comparative biology and taxonomic classification.</title>
        <authorList>
            <person name="Goeker M."/>
        </authorList>
    </citation>
    <scope>NUCLEOTIDE SEQUENCE [LARGE SCALE GENOMIC DNA]</scope>
    <source>
        <strain evidence="14 15">DSM 16500</strain>
    </source>
</reference>
<feature type="repeat" description="TPR" evidence="10">
    <location>
        <begin position="339"/>
        <end position="372"/>
    </location>
</feature>
<keyword evidence="5" id="KW-0997">Cell inner membrane</keyword>
<evidence type="ECO:0000256" key="3">
    <source>
        <dbReference type="ARBA" id="ARBA00004744"/>
    </source>
</evidence>
<dbReference type="InterPro" id="IPR010817">
    <property type="entry name" value="HemY_N"/>
</dbReference>
<dbReference type="GO" id="GO:0006779">
    <property type="term" value="P:porphyrin-containing compound biosynthetic process"/>
    <property type="evidence" value="ECO:0007669"/>
    <property type="project" value="UniProtKB-KW"/>
</dbReference>
<dbReference type="NCBIfam" id="TIGR00540">
    <property type="entry name" value="TPR_hemY_coli"/>
    <property type="match status" value="1"/>
</dbReference>
<feature type="domain" description="HemY N-terminal" evidence="13">
    <location>
        <begin position="26"/>
        <end position="132"/>
    </location>
</feature>
<comment type="function">
    <text evidence="1">Involved in a late step of protoheme IX synthesis.</text>
</comment>
<keyword evidence="6 12" id="KW-0812">Transmembrane</keyword>
<evidence type="ECO:0000256" key="7">
    <source>
        <dbReference type="ARBA" id="ARBA00022989"/>
    </source>
</evidence>
<keyword evidence="15" id="KW-1185">Reference proteome</keyword>
<evidence type="ECO:0000256" key="1">
    <source>
        <dbReference type="ARBA" id="ARBA00002962"/>
    </source>
</evidence>
<evidence type="ECO:0000256" key="9">
    <source>
        <dbReference type="ARBA" id="ARBA00023244"/>
    </source>
</evidence>
<keyword evidence="10" id="KW-0802">TPR repeat</keyword>
<gene>
    <name evidence="14" type="ORF">C8D86_13312</name>
</gene>
<evidence type="ECO:0000256" key="11">
    <source>
        <dbReference type="SAM" id="Coils"/>
    </source>
</evidence>
<dbReference type="Proteomes" id="UP000254720">
    <property type="component" value="Unassembled WGS sequence"/>
</dbReference>
<keyword evidence="4" id="KW-1003">Cell membrane</keyword>
<dbReference type="AlphaFoldDB" id="A0A370G3Q3"/>
<dbReference type="PROSITE" id="PS50005">
    <property type="entry name" value="TPR"/>
    <property type="match status" value="1"/>
</dbReference>
<evidence type="ECO:0000256" key="8">
    <source>
        <dbReference type="ARBA" id="ARBA00023136"/>
    </source>
</evidence>
<name>A0A370G3Q3_9COXI</name>
<evidence type="ECO:0000256" key="10">
    <source>
        <dbReference type="PROSITE-ProRule" id="PRU00339"/>
    </source>
</evidence>
<evidence type="ECO:0000256" key="5">
    <source>
        <dbReference type="ARBA" id="ARBA00022519"/>
    </source>
</evidence>
<keyword evidence="9" id="KW-0627">Porphyrin biosynthesis</keyword>
<comment type="subcellular location">
    <subcellularLocation>
        <location evidence="2">Cell inner membrane</location>
        <topology evidence="2">Multi-pass membrane protein</topology>
    </subcellularLocation>
</comment>
<evidence type="ECO:0000256" key="2">
    <source>
        <dbReference type="ARBA" id="ARBA00004429"/>
    </source>
</evidence>
<evidence type="ECO:0000259" key="13">
    <source>
        <dbReference type="Pfam" id="PF07219"/>
    </source>
</evidence>
<evidence type="ECO:0000256" key="6">
    <source>
        <dbReference type="ARBA" id="ARBA00022692"/>
    </source>
</evidence>
<dbReference type="EMBL" id="QQAX01000033">
    <property type="protein sequence ID" value="RDI38372.1"/>
    <property type="molecule type" value="Genomic_DNA"/>
</dbReference>
<feature type="transmembrane region" description="Helical" evidence="12">
    <location>
        <begin position="41"/>
        <end position="59"/>
    </location>
</feature>
<evidence type="ECO:0000313" key="15">
    <source>
        <dbReference type="Proteomes" id="UP000254720"/>
    </source>
</evidence>
<dbReference type="UniPathway" id="UPA00252"/>
<accession>A0A370G3Q3</accession>
<evidence type="ECO:0000256" key="4">
    <source>
        <dbReference type="ARBA" id="ARBA00022475"/>
    </source>
</evidence>
<dbReference type="InterPro" id="IPR005254">
    <property type="entry name" value="Heme_biosyn_assoc_TPR_pro"/>
</dbReference>
<keyword evidence="7 12" id="KW-1133">Transmembrane helix</keyword>
<protein>
    <submittedName>
        <fullName evidence="14">HemY protein</fullName>
    </submittedName>
</protein>